<dbReference type="GO" id="GO:0006508">
    <property type="term" value="P:proteolysis"/>
    <property type="evidence" value="ECO:0007669"/>
    <property type="project" value="InterPro"/>
</dbReference>
<dbReference type="GO" id="GO:0004252">
    <property type="term" value="F:serine-type endopeptidase activity"/>
    <property type="evidence" value="ECO:0007669"/>
    <property type="project" value="InterPro"/>
</dbReference>
<dbReference type="InterPro" id="IPR002471">
    <property type="entry name" value="Pept_S9_AS"/>
</dbReference>
<organism evidence="3 4">
    <name type="scientific">Geodermatophilus sabuli</name>
    <dbReference type="NCBI Taxonomy" id="1564158"/>
    <lineage>
        <taxon>Bacteria</taxon>
        <taxon>Bacillati</taxon>
        <taxon>Actinomycetota</taxon>
        <taxon>Actinomycetes</taxon>
        <taxon>Geodermatophilales</taxon>
        <taxon>Geodermatophilaceae</taxon>
        <taxon>Geodermatophilus</taxon>
    </lineage>
</organism>
<dbReference type="SUPFAM" id="SSF53474">
    <property type="entry name" value="alpha/beta-Hydrolases"/>
    <property type="match status" value="1"/>
</dbReference>
<proteinExistence type="predicted"/>
<dbReference type="EMBL" id="JAAGWF010000003">
    <property type="protein sequence ID" value="NEK56709.1"/>
    <property type="molecule type" value="Genomic_DNA"/>
</dbReference>
<dbReference type="InterPro" id="IPR029058">
    <property type="entry name" value="AB_hydrolase_fold"/>
</dbReference>
<dbReference type="Gene3D" id="3.40.50.1820">
    <property type="entry name" value="alpha/beta hydrolase"/>
    <property type="match status" value="1"/>
</dbReference>
<sequence length="470" mass="49441">MSRWTTRLTAVAGAVALVGGASVTAAGADATPPPDATLQPEVAPGPYGGDLASGATWVAHVPPEWNGTVVLYAHGFGPLTAQDAPDDETRQALLDRGYALVGSSYSGPSFWALETAVDDQFAALAAFEDLLGVEPERTIAFGRSMGGLVSARQAEDPRGEIGGVLTTCGIVAGALNLNAYQLDGVYTLSHLLGPDVPLVRYESPEQAQQAADQLIASVTAAQATPEGRARIALASVYLNLATWFSGDAPAPPGDHAAEQLQQYQALIEGGGLERYVTGRQQIELVAGGNTASNVGVDYRTLLQSSPHAEQVAALYREAGLDLEADLAALTRDADVVADPAAVADLARSSTVTGELEVPELAIHTVADELVPVEHEDWYAELVRRAGEERQLRQAYVQGTGHCEFQAAEQVAALQALEQRLDTGRWGRVAQPERLNAAADALALGTSARFTEFDPSRLVGGLGEPGRKRHR</sequence>
<gene>
    <name evidence="3" type="ORF">GCU56_02310</name>
</gene>
<protein>
    <submittedName>
        <fullName evidence="3">Alpha/beta hydrolase</fullName>
    </submittedName>
</protein>
<evidence type="ECO:0000256" key="2">
    <source>
        <dbReference type="SAM" id="SignalP"/>
    </source>
</evidence>
<evidence type="ECO:0000256" key="1">
    <source>
        <dbReference type="ARBA" id="ARBA00022801"/>
    </source>
</evidence>
<keyword evidence="1 3" id="KW-0378">Hydrolase</keyword>
<evidence type="ECO:0000313" key="4">
    <source>
        <dbReference type="Proteomes" id="UP000470246"/>
    </source>
</evidence>
<evidence type="ECO:0000313" key="3">
    <source>
        <dbReference type="EMBL" id="NEK56709.1"/>
    </source>
</evidence>
<dbReference type="RefSeq" id="WP_163479894.1">
    <property type="nucleotide sequence ID" value="NZ_JAAGWF010000003.1"/>
</dbReference>
<keyword evidence="2" id="KW-0732">Signal</keyword>
<dbReference type="PROSITE" id="PS00708">
    <property type="entry name" value="PRO_ENDOPEP_SER"/>
    <property type="match status" value="1"/>
</dbReference>
<name>A0A7K3VVP2_9ACTN</name>
<accession>A0A7K3VVP2</accession>
<keyword evidence="4" id="KW-1185">Reference proteome</keyword>
<dbReference type="Proteomes" id="UP000470246">
    <property type="component" value="Unassembled WGS sequence"/>
</dbReference>
<reference evidence="3 4" key="1">
    <citation type="submission" date="2020-02" db="EMBL/GenBank/DDBJ databases">
        <title>Geodermatophilus sabuli CPCC 205279 I12A-02694.</title>
        <authorList>
            <person name="Jiang Z."/>
        </authorList>
    </citation>
    <scope>NUCLEOTIDE SEQUENCE [LARGE SCALE GENOMIC DNA]</scope>
    <source>
        <strain evidence="3 4">I12A-02694</strain>
    </source>
</reference>
<dbReference type="AlphaFoldDB" id="A0A7K3VVP2"/>
<comment type="caution">
    <text evidence="3">The sequence shown here is derived from an EMBL/GenBank/DDBJ whole genome shotgun (WGS) entry which is preliminary data.</text>
</comment>
<feature type="signal peptide" evidence="2">
    <location>
        <begin position="1"/>
        <end position="25"/>
    </location>
</feature>
<feature type="chain" id="PRO_5039652223" evidence="2">
    <location>
        <begin position="26"/>
        <end position="470"/>
    </location>
</feature>